<organism evidence="1 2">
    <name type="scientific">Thalassotalea nanhaiensis</name>
    <dbReference type="NCBI Taxonomy" id="3065648"/>
    <lineage>
        <taxon>Bacteria</taxon>
        <taxon>Pseudomonadati</taxon>
        <taxon>Pseudomonadota</taxon>
        <taxon>Gammaproteobacteria</taxon>
        <taxon>Alteromonadales</taxon>
        <taxon>Colwelliaceae</taxon>
        <taxon>Thalassotalea</taxon>
    </lineage>
</organism>
<evidence type="ECO:0000313" key="2">
    <source>
        <dbReference type="Proteomes" id="UP001248581"/>
    </source>
</evidence>
<dbReference type="Proteomes" id="UP001248581">
    <property type="component" value="Chromosome"/>
</dbReference>
<dbReference type="RefSeq" id="WP_348386525.1">
    <property type="nucleotide sequence ID" value="NZ_CP134146.1"/>
</dbReference>
<sequence length="149" mass="17874">MDRRYKMRIERYWNKMEKQADEALSKLDFNEWFDLWHTHPDWDGKGNSRPENRQRASTLTIQLLQKVEDLSGNSKKTIQCFAIVCEDTMENSVYIHSENPNGSQFPFLFEDVNWSQKVDELESIINKELYEYGVFNKDDSQTYFIRKKS</sequence>
<keyword evidence="2" id="KW-1185">Reference proteome</keyword>
<proteinExistence type="predicted"/>
<dbReference type="EMBL" id="CP134146">
    <property type="protein sequence ID" value="WNC67362.1"/>
    <property type="molecule type" value="Genomic_DNA"/>
</dbReference>
<reference evidence="2" key="1">
    <citation type="submission" date="2023-09" db="EMBL/GenBank/DDBJ databases">
        <authorList>
            <person name="Li S."/>
            <person name="Li X."/>
            <person name="Zhang C."/>
            <person name="Zhao Z."/>
        </authorList>
    </citation>
    <scope>NUCLEOTIDE SEQUENCE [LARGE SCALE GENOMIC DNA]</scope>
    <source>
        <strain evidence="2">SQ345</strain>
    </source>
</reference>
<gene>
    <name evidence="1" type="ORF">RI845_12630</name>
</gene>
<evidence type="ECO:0008006" key="3">
    <source>
        <dbReference type="Google" id="ProtNLM"/>
    </source>
</evidence>
<accession>A0ABY9TF18</accession>
<evidence type="ECO:0000313" key="1">
    <source>
        <dbReference type="EMBL" id="WNC67362.1"/>
    </source>
</evidence>
<name>A0ABY9TF18_9GAMM</name>
<protein>
    <recommendedName>
        <fullName evidence="3">DUF695 domain-containing protein</fullName>
    </recommendedName>
</protein>